<sequence>MSMQDFANRIDASRASRAGRRPWIERIPVTYWVVGFVLLIIPAFSSDFVMFQIFGWTFILGMIATSLMFLAGYGGMVSLAQMTFAGVAGYMIAIFGDSAITNISQGWPWWIVIPLALIITVLFATAIGWLAVRTEGIYTIMITLAIAAAFFYFTRQNYEIFNGFQGFNSIIPPQLFGVNWRQPVPFYYMTLFWAVLTYFAVLYLSRAPFGLALQGVRDNPRRMAALGFSVTGHRVAAYAFSAIPAGMGGILLTWQSAQISPGTVSIQPAIDILIIAVVGGLSHPAGAFIGAFLYVLLKTFAVDVLIALGLSGDRFQLLIGLGFLVVVYVSNDGLLGIWRRLRESRNRDPLTGERRS</sequence>
<dbReference type="KEGG" id="yrh:AABB31_00820"/>
<feature type="transmembrane region" description="Helical" evidence="6">
    <location>
        <begin position="317"/>
        <end position="338"/>
    </location>
</feature>
<evidence type="ECO:0000313" key="8">
    <source>
        <dbReference type="Proteomes" id="UP001470809"/>
    </source>
</evidence>
<dbReference type="PANTHER" id="PTHR30482:SF17">
    <property type="entry name" value="ABC TRANSPORTER ATP-BINDING PROTEIN"/>
    <property type="match status" value="1"/>
</dbReference>
<evidence type="ECO:0000256" key="3">
    <source>
        <dbReference type="ARBA" id="ARBA00022692"/>
    </source>
</evidence>
<evidence type="ECO:0000256" key="5">
    <source>
        <dbReference type="ARBA" id="ARBA00023136"/>
    </source>
</evidence>
<gene>
    <name evidence="7" type="ORF">AABB31_00820</name>
</gene>
<evidence type="ECO:0000313" key="7">
    <source>
        <dbReference type="EMBL" id="WZU65841.2"/>
    </source>
</evidence>
<keyword evidence="5 6" id="KW-0472">Membrane</keyword>
<dbReference type="RefSeq" id="WP_373634712.1">
    <property type="nucleotide sequence ID" value="NZ_CP151764.2"/>
</dbReference>
<feature type="transmembrane region" description="Helical" evidence="6">
    <location>
        <begin position="264"/>
        <end position="281"/>
    </location>
</feature>
<keyword evidence="4 6" id="KW-1133">Transmembrane helix</keyword>
<feature type="transmembrane region" description="Helical" evidence="6">
    <location>
        <begin position="288"/>
        <end position="311"/>
    </location>
</feature>
<feature type="transmembrane region" description="Helical" evidence="6">
    <location>
        <begin position="107"/>
        <end position="130"/>
    </location>
</feature>
<keyword evidence="8" id="KW-1185">Reference proteome</keyword>
<dbReference type="GO" id="GO:0015658">
    <property type="term" value="F:branched-chain amino acid transmembrane transporter activity"/>
    <property type="evidence" value="ECO:0007669"/>
    <property type="project" value="InterPro"/>
</dbReference>
<dbReference type="GO" id="GO:0005886">
    <property type="term" value="C:plasma membrane"/>
    <property type="evidence" value="ECO:0007669"/>
    <property type="project" value="UniProtKB-SubCell"/>
</dbReference>
<accession>A0AAN0M685</accession>
<reference evidence="8" key="1">
    <citation type="submission" date="2024-04" db="EMBL/GenBank/DDBJ databases">
        <title>Phylogenomic analyses of a clade within the roseobacter group suggest taxonomic reassignments of species of the genera Aestuariivita, Citreicella, Loktanella, Nautella, Pelagibaca, Ruegeria, Thalassobius, Thiobacimonas and Tropicibacter, and the proposal o.</title>
        <authorList>
            <person name="Jeon C.O."/>
        </authorList>
    </citation>
    <scope>NUCLEOTIDE SEQUENCE [LARGE SCALE GENOMIC DNA]</scope>
    <source>
        <strain evidence="8">SS1-5</strain>
        <plasmid evidence="8">pSS1-5</plasmid>
    </source>
</reference>
<evidence type="ECO:0000256" key="6">
    <source>
        <dbReference type="SAM" id="Phobius"/>
    </source>
</evidence>
<dbReference type="CDD" id="cd06581">
    <property type="entry name" value="TM_PBP1_LivM_like"/>
    <property type="match status" value="1"/>
</dbReference>
<feature type="transmembrane region" description="Helical" evidence="6">
    <location>
        <begin position="23"/>
        <end position="44"/>
    </location>
</feature>
<evidence type="ECO:0000256" key="2">
    <source>
        <dbReference type="ARBA" id="ARBA00022475"/>
    </source>
</evidence>
<proteinExistence type="predicted"/>
<dbReference type="EMBL" id="CP151764">
    <property type="protein sequence ID" value="WZU65841.2"/>
    <property type="molecule type" value="Genomic_DNA"/>
</dbReference>
<organism evidence="7 8">
    <name type="scientific">Yoonia rhodophyticola</name>
    <dbReference type="NCBI Taxonomy" id="3137370"/>
    <lineage>
        <taxon>Bacteria</taxon>
        <taxon>Pseudomonadati</taxon>
        <taxon>Pseudomonadota</taxon>
        <taxon>Alphaproteobacteria</taxon>
        <taxon>Rhodobacterales</taxon>
        <taxon>Paracoccaceae</taxon>
        <taxon>Yoonia</taxon>
    </lineage>
</organism>
<feature type="transmembrane region" description="Helical" evidence="6">
    <location>
        <begin position="50"/>
        <end position="70"/>
    </location>
</feature>
<feature type="transmembrane region" description="Helical" evidence="6">
    <location>
        <begin position="186"/>
        <end position="204"/>
    </location>
</feature>
<feature type="transmembrane region" description="Helical" evidence="6">
    <location>
        <begin position="77"/>
        <end position="95"/>
    </location>
</feature>
<dbReference type="InterPro" id="IPR043428">
    <property type="entry name" value="LivM-like"/>
</dbReference>
<keyword evidence="7" id="KW-0614">Plasmid</keyword>
<evidence type="ECO:0000256" key="1">
    <source>
        <dbReference type="ARBA" id="ARBA00004651"/>
    </source>
</evidence>
<keyword evidence="3 6" id="KW-0812">Transmembrane</keyword>
<protein>
    <submittedName>
        <fullName evidence="7">Branched-chain amino acid ABC transporter permease</fullName>
    </submittedName>
</protein>
<dbReference type="AlphaFoldDB" id="A0AAN0M685"/>
<feature type="transmembrane region" description="Helical" evidence="6">
    <location>
        <begin position="137"/>
        <end position="154"/>
    </location>
</feature>
<evidence type="ECO:0000256" key="4">
    <source>
        <dbReference type="ARBA" id="ARBA00022989"/>
    </source>
</evidence>
<dbReference type="PANTHER" id="PTHR30482">
    <property type="entry name" value="HIGH-AFFINITY BRANCHED-CHAIN AMINO ACID TRANSPORT SYSTEM PERMEASE"/>
    <property type="match status" value="1"/>
</dbReference>
<name>A0AAN0M685_9RHOB</name>
<geneLocation type="plasmid" evidence="7 8">
    <name>pSS1-5</name>
</geneLocation>
<dbReference type="Proteomes" id="UP001470809">
    <property type="component" value="Plasmid pSS1-5"/>
</dbReference>
<reference evidence="7 8" key="2">
    <citation type="submission" date="2024-08" db="EMBL/GenBank/DDBJ databases">
        <title>Phylogenomic analyses of a clade within the roseobacter group suggest taxonomic reassignments of species of the genera Aestuariivita, Citreicella, Loktanella, Nautella, Pelagibaca, Ruegeria, Thalassobius, Thiobacimonas and Tropicibacter, and the proposal o.</title>
        <authorList>
            <person name="Jeon C.O."/>
        </authorList>
    </citation>
    <scope>NUCLEOTIDE SEQUENCE [LARGE SCALE GENOMIC DNA]</scope>
    <source>
        <strain evidence="7 8">SS1-5</strain>
        <plasmid evidence="7 8">pSS1-5</plasmid>
    </source>
</reference>
<dbReference type="Pfam" id="PF02653">
    <property type="entry name" value="BPD_transp_2"/>
    <property type="match status" value="1"/>
</dbReference>
<keyword evidence="2" id="KW-1003">Cell membrane</keyword>
<comment type="subcellular location">
    <subcellularLocation>
        <location evidence="1">Cell membrane</location>
        <topology evidence="1">Multi-pass membrane protein</topology>
    </subcellularLocation>
</comment>
<feature type="transmembrane region" description="Helical" evidence="6">
    <location>
        <begin position="225"/>
        <end position="252"/>
    </location>
</feature>
<dbReference type="InterPro" id="IPR001851">
    <property type="entry name" value="ABC_transp_permease"/>
</dbReference>